<dbReference type="PROSITE" id="PS50801">
    <property type="entry name" value="STAS"/>
    <property type="match status" value="1"/>
</dbReference>
<dbReference type="InterPro" id="IPR002645">
    <property type="entry name" value="STAS_dom"/>
</dbReference>
<gene>
    <name evidence="1" type="ORF">MPRM_44970</name>
</gene>
<keyword evidence="2" id="KW-1185">Reference proteome</keyword>
<dbReference type="Proteomes" id="UP000467105">
    <property type="component" value="Chromosome"/>
</dbReference>
<dbReference type="Gene3D" id="3.30.750.24">
    <property type="entry name" value="STAS domain"/>
    <property type="match status" value="1"/>
</dbReference>
<dbReference type="SUPFAM" id="SSF52091">
    <property type="entry name" value="SpoIIaa-like"/>
    <property type="match status" value="1"/>
</dbReference>
<organism evidence="1 2">
    <name type="scientific">Mycobacterium parmense</name>
    <dbReference type="NCBI Taxonomy" id="185642"/>
    <lineage>
        <taxon>Bacteria</taxon>
        <taxon>Bacillati</taxon>
        <taxon>Actinomycetota</taxon>
        <taxon>Actinomycetes</taxon>
        <taxon>Mycobacteriales</taxon>
        <taxon>Mycobacteriaceae</taxon>
        <taxon>Mycobacterium</taxon>
        <taxon>Mycobacterium simiae complex</taxon>
    </lineage>
</organism>
<sequence>MLCRAVADELTQAPAQLVLELSAATSIDDTAVEALVGATALAAESDTSICLVTSPTGPVARALAAADLTERFEIYATVGEAQRHG</sequence>
<dbReference type="InterPro" id="IPR036513">
    <property type="entry name" value="STAS_dom_sf"/>
</dbReference>
<dbReference type="AlphaFoldDB" id="A0A7I7YZF9"/>
<name>A0A7I7YZF9_9MYCO</name>
<evidence type="ECO:0000313" key="1">
    <source>
        <dbReference type="EMBL" id="BBZ47216.1"/>
    </source>
</evidence>
<protein>
    <submittedName>
        <fullName evidence="1">Uncharacterized protein</fullName>
    </submittedName>
</protein>
<reference evidence="1 2" key="1">
    <citation type="journal article" date="2019" name="Emerg. Microbes Infect.">
        <title>Comprehensive subspecies identification of 175 nontuberculous mycobacteria species based on 7547 genomic profiles.</title>
        <authorList>
            <person name="Matsumoto Y."/>
            <person name="Kinjo T."/>
            <person name="Motooka D."/>
            <person name="Nabeya D."/>
            <person name="Jung N."/>
            <person name="Uechi K."/>
            <person name="Horii T."/>
            <person name="Iida T."/>
            <person name="Fujita J."/>
            <person name="Nakamura S."/>
        </authorList>
    </citation>
    <scope>NUCLEOTIDE SEQUENCE [LARGE SCALE GENOMIC DNA]</scope>
    <source>
        <strain evidence="1 2">JCM 14742</strain>
    </source>
</reference>
<accession>A0A7I7YZF9</accession>
<dbReference type="Pfam" id="PF01740">
    <property type="entry name" value="STAS"/>
    <property type="match status" value="1"/>
</dbReference>
<dbReference type="EMBL" id="AP022614">
    <property type="protein sequence ID" value="BBZ47216.1"/>
    <property type="molecule type" value="Genomic_DNA"/>
</dbReference>
<evidence type="ECO:0000313" key="2">
    <source>
        <dbReference type="Proteomes" id="UP000467105"/>
    </source>
</evidence>
<proteinExistence type="predicted"/>